<sequence>MLRSVISLKHDVDISKYLKLKTFLKRKSTGFKSKKAKVLNSEQIQLFIDKANDEKFLFTKVALIFGICGACRSHELKDLEIQDVQDLGSALFVTIPKTKTNLPRSFTIVNTHYKICKRYINLRPQGIDNTRDPRYTLEKSCDTDIFCLYLYYMTVSYEIAIVIAVFI</sequence>
<keyword evidence="2" id="KW-0472">Membrane</keyword>
<dbReference type="AlphaFoldDB" id="A0AA38MNB4"/>
<keyword evidence="2" id="KW-0812">Transmembrane</keyword>
<feature type="transmembrane region" description="Helical" evidence="2">
    <location>
        <begin position="148"/>
        <end position="166"/>
    </location>
</feature>
<dbReference type="Gene3D" id="1.10.443.10">
    <property type="entry name" value="Intergrase catalytic core"/>
    <property type="match status" value="1"/>
</dbReference>
<keyword evidence="4" id="KW-1185">Reference proteome</keyword>
<accession>A0AA38MNB4</accession>
<keyword evidence="1" id="KW-0233">DNA recombination</keyword>
<dbReference type="EMBL" id="JALNTZ010000002">
    <property type="protein sequence ID" value="KAJ3662274.1"/>
    <property type="molecule type" value="Genomic_DNA"/>
</dbReference>
<keyword evidence="2" id="KW-1133">Transmembrane helix</keyword>
<reference evidence="3" key="1">
    <citation type="journal article" date="2023" name="G3 (Bethesda)">
        <title>Whole genome assemblies of Zophobas morio and Tenebrio molitor.</title>
        <authorList>
            <person name="Kaur S."/>
            <person name="Stinson S.A."/>
            <person name="diCenzo G.C."/>
        </authorList>
    </citation>
    <scope>NUCLEOTIDE SEQUENCE</scope>
    <source>
        <strain evidence="3">QUZm001</strain>
    </source>
</reference>
<proteinExistence type="predicted"/>
<dbReference type="Proteomes" id="UP001168821">
    <property type="component" value="Unassembled WGS sequence"/>
</dbReference>
<dbReference type="GO" id="GO:0006310">
    <property type="term" value="P:DNA recombination"/>
    <property type="evidence" value="ECO:0007669"/>
    <property type="project" value="UniProtKB-KW"/>
</dbReference>
<dbReference type="GO" id="GO:0003677">
    <property type="term" value="F:DNA binding"/>
    <property type="evidence" value="ECO:0007669"/>
    <property type="project" value="InterPro"/>
</dbReference>
<dbReference type="InterPro" id="IPR011010">
    <property type="entry name" value="DNA_brk_join_enz"/>
</dbReference>
<dbReference type="GO" id="GO:0015074">
    <property type="term" value="P:DNA integration"/>
    <property type="evidence" value="ECO:0007669"/>
    <property type="project" value="InterPro"/>
</dbReference>
<dbReference type="InterPro" id="IPR013762">
    <property type="entry name" value="Integrase-like_cat_sf"/>
</dbReference>
<gene>
    <name evidence="3" type="ORF">Zmor_006629</name>
</gene>
<evidence type="ECO:0000256" key="2">
    <source>
        <dbReference type="SAM" id="Phobius"/>
    </source>
</evidence>
<evidence type="ECO:0000256" key="1">
    <source>
        <dbReference type="ARBA" id="ARBA00023172"/>
    </source>
</evidence>
<evidence type="ECO:0000313" key="4">
    <source>
        <dbReference type="Proteomes" id="UP001168821"/>
    </source>
</evidence>
<organism evidence="3 4">
    <name type="scientific">Zophobas morio</name>
    <dbReference type="NCBI Taxonomy" id="2755281"/>
    <lineage>
        <taxon>Eukaryota</taxon>
        <taxon>Metazoa</taxon>
        <taxon>Ecdysozoa</taxon>
        <taxon>Arthropoda</taxon>
        <taxon>Hexapoda</taxon>
        <taxon>Insecta</taxon>
        <taxon>Pterygota</taxon>
        <taxon>Neoptera</taxon>
        <taxon>Endopterygota</taxon>
        <taxon>Coleoptera</taxon>
        <taxon>Polyphaga</taxon>
        <taxon>Cucujiformia</taxon>
        <taxon>Tenebrionidae</taxon>
        <taxon>Zophobas</taxon>
    </lineage>
</organism>
<evidence type="ECO:0000313" key="3">
    <source>
        <dbReference type="EMBL" id="KAJ3662274.1"/>
    </source>
</evidence>
<dbReference type="SUPFAM" id="SSF56349">
    <property type="entry name" value="DNA breaking-rejoining enzymes"/>
    <property type="match status" value="1"/>
</dbReference>
<comment type="caution">
    <text evidence="3">The sequence shown here is derived from an EMBL/GenBank/DDBJ whole genome shotgun (WGS) entry which is preliminary data.</text>
</comment>
<name>A0AA38MNB4_9CUCU</name>
<protein>
    <submittedName>
        <fullName evidence="3">Uncharacterized protein</fullName>
    </submittedName>
</protein>